<feature type="compositionally biased region" description="Pro residues" evidence="1">
    <location>
        <begin position="133"/>
        <end position="142"/>
    </location>
</feature>
<sequence length="525" mass="58393">MMIASSSFLDVVYAVVYSLLLLNTDLHVAQGNHHRMSKQEFIKNTMLAIHAQLRLQPEIVDSIHFNADMEKYLKEIYMSVKNYQILQPLSDEKGPYDTRTGGNALRPVESLKRGVSSIIRKAGRESIMMATYEPPPTMPRPTSPLSTGSRSSIYHSSSSPPPPSRMSMTASRRLSRSLSLRQTSSSLTASAKYPSNGSMTSIGSSTISSLDGATLKPVDERTHKRNTTHGSSRLNALPTILFTPGTFLQDAPYAKESVVMCKHLLKSSDHKAKSREWKEHLMVVDDQGIIKLYDIPVLTIDLKHTLCNVLPPPGYNKLRPHVFALQQPNGGVYLFQGPSLDDVTTWVSTCNYWAARQSKEPLQGGVGNMDYGWGECLHTVIVDLDAIQNGDALTGNDVGGGDPDSLVLYDWQPPVAPLVPSIHTDDAAAQLRALTAHLHWLHAEINDHREIKTKMLVRFPSKRSFNYKRALANWSLKSSYLLGDIIKYQHYCDALDGSLSEAALDQVLDFHDMDLIKEIENELVL</sequence>
<dbReference type="GO" id="GO:0005085">
    <property type="term" value="F:guanyl-nucleotide exchange factor activity"/>
    <property type="evidence" value="ECO:0007669"/>
    <property type="project" value="InterPro"/>
</dbReference>
<dbReference type="SUPFAM" id="SSF48425">
    <property type="entry name" value="Sec7 domain"/>
    <property type="match status" value="1"/>
</dbReference>
<feature type="domain" description="Pleckstrin homology" evidence="4">
    <location>
        <begin position="296"/>
        <end position="355"/>
    </location>
</feature>
<reference evidence="5" key="1">
    <citation type="submission" date="2016-04" db="EMBL/GenBank/DDBJ databases">
        <authorList>
            <person name="Evans L.H."/>
            <person name="Alamgir A."/>
            <person name="Owens N."/>
            <person name="Weber N.D."/>
            <person name="Virtaneva K."/>
            <person name="Barbian K."/>
            <person name="Babar A."/>
            <person name="Rosenke K."/>
        </authorList>
    </citation>
    <scope>NUCLEOTIDE SEQUENCE [LARGE SCALE GENOMIC DNA]</scope>
    <source>
        <strain evidence="5">CBS 101.48</strain>
    </source>
</reference>
<dbReference type="InterPro" id="IPR000904">
    <property type="entry name" value="Sec7_dom"/>
</dbReference>
<proteinExistence type="predicted"/>
<dbReference type="Gene3D" id="1.10.1000.11">
    <property type="entry name" value="Arf Nucleotide-binding Site Opener,domain 2"/>
    <property type="match status" value="1"/>
</dbReference>
<feature type="compositionally biased region" description="Low complexity" evidence="1">
    <location>
        <begin position="165"/>
        <end position="209"/>
    </location>
</feature>
<dbReference type="InterPro" id="IPR011993">
    <property type="entry name" value="PH-like_dom_sf"/>
</dbReference>
<evidence type="ECO:0000256" key="1">
    <source>
        <dbReference type="SAM" id="MobiDB-lite"/>
    </source>
</evidence>
<evidence type="ECO:0000256" key="2">
    <source>
        <dbReference type="SAM" id="SignalP"/>
    </source>
</evidence>
<protein>
    <recommendedName>
        <fullName evidence="7">SEC7 domain-containing protein</fullName>
    </recommendedName>
</protein>
<dbReference type="InterPro" id="IPR023394">
    <property type="entry name" value="Sec7_C_sf"/>
</dbReference>
<dbReference type="OrthoDB" id="2157641at2759"/>
<evidence type="ECO:0000313" key="6">
    <source>
        <dbReference type="Proteomes" id="UP000078561"/>
    </source>
</evidence>
<dbReference type="Proteomes" id="UP000078561">
    <property type="component" value="Unassembled WGS sequence"/>
</dbReference>
<dbReference type="InParanoid" id="A0A168MRJ1"/>
<feature type="signal peptide" evidence="2">
    <location>
        <begin position="1"/>
        <end position="31"/>
    </location>
</feature>
<dbReference type="AlphaFoldDB" id="A0A168MRJ1"/>
<accession>A0A168MRJ1</accession>
<dbReference type="InterPro" id="IPR035999">
    <property type="entry name" value="Sec7_dom_sf"/>
</dbReference>
<dbReference type="Gene3D" id="2.30.29.30">
    <property type="entry name" value="Pleckstrin-homology domain (PH domain)/Phosphotyrosine-binding domain (PTB)"/>
    <property type="match status" value="1"/>
</dbReference>
<feature type="domain" description="SEC7" evidence="3">
    <location>
        <begin position="10"/>
        <end position="63"/>
    </location>
</feature>
<keyword evidence="2" id="KW-0732">Signal</keyword>
<feature type="compositionally biased region" description="Low complexity" evidence="1">
    <location>
        <begin position="143"/>
        <end position="158"/>
    </location>
</feature>
<evidence type="ECO:0000259" key="4">
    <source>
        <dbReference type="Pfam" id="PF15410"/>
    </source>
</evidence>
<name>A0A168MRJ1_ABSGL</name>
<dbReference type="SUPFAM" id="SSF50729">
    <property type="entry name" value="PH domain-like"/>
    <property type="match status" value="1"/>
</dbReference>
<evidence type="ECO:0000259" key="3">
    <source>
        <dbReference type="Pfam" id="PF01369"/>
    </source>
</evidence>
<feature type="region of interest" description="Disordered" evidence="1">
    <location>
        <begin position="131"/>
        <end position="211"/>
    </location>
</feature>
<dbReference type="GO" id="GO:0032012">
    <property type="term" value="P:regulation of ARF protein signal transduction"/>
    <property type="evidence" value="ECO:0007669"/>
    <property type="project" value="InterPro"/>
</dbReference>
<evidence type="ECO:0008006" key="7">
    <source>
        <dbReference type="Google" id="ProtNLM"/>
    </source>
</evidence>
<dbReference type="OMA" id="GRESIMM"/>
<gene>
    <name evidence="5" type="primary">ABSGL_04620.1 scaffold 5475</name>
</gene>
<feature type="chain" id="PRO_5007899078" description="SEC7 domain-containing protein" evidence="2">
    <location>
        <begin position="32"/>
        <end position="525"/>
    </location>
</feature>
<keyword evidence="6" id="KW-1185">Reference proteome</keyword>
<evidence type="ECO:0000313" key="5">
    <source>
        <dbReference type="EMBL" id="SAL99049.1"/>
    </source>
</evidence>
<organism evidence="5">
    <name type="scientific">Absidia glauca</name>
    <name type="common">Pin mould</name>
    <dbReference type="NCBI Taxonomy" id="4829"/>
    <lineage>
        <taxon>Eukaryota</taxon>
        <taxon>Fungi</taxon>
        <taxon>Fungi incertae sedis</taxon>
        <taxon>Mucoromycota</taxon>
        <taxon>Mucoromycotina</taxon>
        <taxon>Mucoromycetes</taxon>
        <taxon>Mucorales</taxon>
        <taxon>Cunninghamellaceae</taxon>
        <taxon>Absidia</taxon>
    </lineage>
</organism>
<dbReference type="Pfam" id="PF01369">
    <property type="entry name" value="Sec7"/>
    <property type="match status" value="1"/>
</dbReference>
<dbReference type="STRING" id="4829.A0A168MRJ1"/>
<dbReference type="InterPro" id="IPR041681">
    <property type="entry name" value="PH_9"/>
</dbReference>
<dbReference type="EMBL" id="LT552383">
    <property type="protein sequence ID" value="SAL99049.1"/>
    <property type="molecule type" value="Genomic_DNA"/>
</dbReference>
<dbReference type="Pfam" id="PF15410">
    <property type="entry name" value="PH_9"/>
    <property type="match status" value="1"/>
</dbReference>